<comment type="caution">
    <text evidence="1">The sequence shown here is derived from an EMBL/GenBank/DDBJ whole genome shotgun (WGS) entry which is preliminary data.</text>
</comment>
<name>A0A133VNV6_9EURY</name>
<evidence type="ECO:0000313" key="1">
    <source>
        <dbReference type="EMBL" id="KXB08103.1"/>
    </source>
</evidence>
<evidence type="ECO:0000313" key="2">
    <source>
        <dbReference type="Proteomes" id="UP000070256"/>
    </source>
</evidence>
<dbReference type="EMBL" id="LHYK01000012">
    <property type="protein sequence ID" value="KXB08103.1"/>
    <property type="molecule type" value="Genomic_DNA"/>
</dbReference>
<proteinExistence type="predicted"/>
<protein>
    <submittedName>
        <fullName evidence="1">Uncharacterized protein</fullName>
    </submittedName>
</protein>
<reference evidence="1 2" key="1">
    <citation type="journal article" date="2016" name="Sci. Rep.">
        <title>Metabolic traits of an uncultured archaeal lineage -MSBL1- from brine pools of the Red Sea.</title>
        <authorList>
            <person name="Mwirichia R."/>
            <person name="Alam I."/>
            <person name="Rashid M."/>
            <person name="Vinu M."/>
            <person name="Ba-Alawi W."/>
            <person name="Anthony Kamau A."/>
            <person name="Kamanda Ngugi D."/>
            <person name="Goker M."/>
            <person name="Klenk H.P."/>
            <person name="Bajic V."/>
            <person name="Stingl U."/>
        </authorList>
    </citation>
    <scope>NUCLEOTIDE SEQUENCE [LARGE SCALE GENOMIC DNA]</scope>
    <source>
        <strain evidence="1">SCGC-AAA385D11</strain>
    </source>
</reference>
<dbReference type="AlphaFoldDB" id="A0A133VNV6"/>
<keyword evidence="2" id="KW-1185">Reference proteome</keyword>
<sequence>MRAGVKRVENLPIPVEELGTFEEPIKEIDRFPIFKILLESDARLEEPLSYLSTRVGLIHEKWSEMSSDGSLNENMLEKAVQEARKELKKKEKI</sequence>
<accession>A0A133VNV6</accession>
<organism evidence="1 2">
    <name type="scientific">candidate division MSBL1 archaeon SCGC-AAA385D11</name>
    <dbReference type="NCBI Taxonomy" id="1698286"/>
    <lineage>
        <taxon>Archaea</taxon>
        <taxon>Methanobacteriati</taxon>
        <taxon>Methanobacteriota</taxon>
        <taxon>candidate division MSBL1</taxon>
    </lineage>
</organism>
<gene>
    <name evidence="1" type="ORF">AKJ58_00950</name>
</gene>
<dbReference type="Proteomes" id="UP000070256">
    <property type="component" value="Unassembled WGS sequence"/>
</dbReference>